<evidence type="ECO:0000313" key="1">
    <source>
        <dbReference type="EMBL" id="CAG7722887.1"/>
    </source>
</evidence>
<comment type="caution">
    <text evidence="1">The sequence shown here is derived from an EMBL/GenBank/DDBJ whole genome shotgun (WGS) entry which is preliminary data.</text>
</comment>
<sequence length="71" mass="7671">MCSITIVKLLSKDGGGICLQGRRNSTKDIIRSAKILGKLSILCQHVEKGLRTTVVWHTAHADSPNYCAGCC</sequence>
<reference evidence="1" key="1">
    <citation type="submission" date="2021-06" db="EMBL/GenBank/DDBJ databases">
        <authorList>
            <person name="Hodson N. C."/>
            <person name="Mongue J. A."/>
            <person name="Jaron S. K."/>
        </authorList>
    </citation>
    <scope>NUCLEOTIDE SEQUENCE</scope>
</reference>
<dbReference type="EMBL" id="CAJVCH010093477">
    <property type="protein sequence ID" value="CAG7722887.1"/>
    <property type="molecule type" value="Genomic_DNA"/>
</dbReference>
<dbReference type="AlphaFoldDB" id="A0A8J2JLV5"/>
<organism evidence="1 2">
    <name type="scientific">Allacma fusca</name>
    <dbReference type="NCBI Taxonomy" id="39272"/>
    <lineage>
        <taxon>Eukaryota</taxon>
        <taxon>Metazoa</taxon>
        <taxon>Ecdysozoa</taxon>
        <taxon>Arthropoda</taxon>
        <taxon>Hexapoda</taxon>
        <taxon>Collembola</taxon>
        <taxon>Symphypleona</taxon>
        <taxon>Sminthuridae</taxon>
        <taxon>Allacma</taxon>
    </lineage>
</organism>
<dbReference type="Proteomes" id="UP000708208">
    <property type="component" value="Unassembled WGS sequence"/>
</dbReference>
<proteinExistence type="predicted"/>
<name>A0A8J2JLV5_9HEXA</name>
<keyword evidence="2" id="KW-1185">Reference proteome</keyword>
<gene>
    <name evidence="1" type="ORF">AFUS01_LOCUS11997</name>
</gene>
<evidence type="ECO:0000313" key="2">
    <source>
        <dbReference type="Proteomes" id="UP000708208"/>
    </source>
</evidence>
<accession>A0A8J2JLV5</accession>
<protein>
    <submittedName>
        <fullName evidence="1">Uncharacterized protein</fullName>
    </submittedName>
</protein>